<evidence type="ECO:0000256" key="2">
    <source>
        <dbReference type="ARBA" id="ARBA00005887"/>
    </source>
</evidence>
<evidence type="ECO:0000256" key="3">
    <source>
        <dbReference type="ARBA" id="ARBA00022448"/>
    </source>
</evidence>
<dbReference type="EMBL" id="HBIS01005291">
    <property type="protein sequence ID" value="CAE0610944.1"/>
    <property type="molecule type" value="Transcribed_RNA"/>
</dbReference>
<evidence type="ECO:0000256" key="6">
    <source>
        <dbReference type="ARBA" id="ARBA00023136"/>
    </source>
</evidence>
<feature type="transmembrane region" description="Helical" evidence="8">
    <location>
        <begin position="470"/>
        <end position="492"/>
    </location>
</feature>
<evidence type="ECO:0000256" key="1">
    <source>
        <dbReference type="ARBA" id="ARBA00004141"/>
    </source>
</evidence>
<evidence type="ECO:0000256" key="4">
    <source>
        <dbReference type="ARBA" id="ARBA00022692"/>
    </source>
</evidence>
<dbReference type="NCBIfam" id="TIGR00836">
    <property type="entry name" value="amt"/>
    <property type="match status" value="1"/>
</dbReference>
<feature type="transmembrane region" description="Helical" evidence="8">
    <location>
        <begin position="281"/>
        <end position="305"/>
    </location>
</feature>
<feature type="transmembrane region" description="Helical" evidence="8">
    <location>
        <begin position="248"/>
        <end position="269"/>
    </location>
</feature>
<feature type="transmembrane region" description="Helical" evidence="8">
    <location>
        <begin position="123"/>
        <end position="144"/>
    </location>
</feature>
<organism evidence="10">
    <name type="scientific">Picocystis salinarum</name>
    <dbReference type="NCBI Taxonomy" id="88271"/>
    <lineage>
        <taxon>Eukaryota</taxon>
        <taxon>Viridiplantae</taxon>
        <taxon>Chlorophyta</taxon>
        <taxon>Picocystophyceae</taxon>
        <taxon>Picocystales</taxon>
        <taxon>Picocystaceae</taxon>
        <taxon>Picocystis</taxon>
    </lineage>
</organism>
<dbReference type="InterPro" id="IPR024041">
    <property type="entry name" value="NH4_transpt_AmtB-like_dom"/>
</dbReference>
<gene>
    <name evidence="10" type="ORF">PSAL00342_LOCUS4779</name>
</gene>
<dbReference type="PANTHER" id="PTHR43029:SF10">
    <property type="entry name" value="AMMONIUM TRANSPORTER MEP2"/>
    <property type="match status" value="1"/>
</dbReference>
<keyword evidence="4 8" id="KW-0812">Transmembrane</keyword>
<feature type="transmembrane region" description="Helical" evidence="8">
    <location>
        <begin position="57"/>
        <end position="77"/>
    </location>
</feature>
<dbReference type="SUPFAM" id="SSF111352">
    <property type="entry name" value="Ammonium transporter"/>
    <property type="match status" value="1"/>
</dbReference>
<reference evidence="10" key="1">
    <citation type="submission" date="2021-01" db="EMBL/GenBank/DDBJ databases">
        <authorList>
            <person name="Corre E."/>
            <person name="Pelletier E."/>
            <person name="Niang G."/>
            <person name="Scheremetjew M."/>
            <person name="Finn R."/>
            <person name="Kale V."/>
            <person name="Holt S."/>
            <person name="Cochrane G."/>
            <person name="Meng A."/>
            <person name="Brown T."/>
            <person name="Cohen L."/>
        </authorList>
    </citation>
    <scope>NUCLEOTIDE SEQUENCE</scope>
    <source>
        <strain evidence="10">CCMP1897</strain>
    </source>
</reference>
<feature type="transmembrane region" description="Helical" evidence="8">
    <location>
        <begin position="317"/>
        <end position="335"/>
    </location>
</feature>
<comment type="similarity">
    <text evidence="2 8">Belongs to the ammonia transporter channel (TC 1.A.11.2) family.</text>
</comment>
<evidence type="ECO:0000313" key="10">
    <source>
        <dbReference type="EMBL" id="CAE0610944.1"/>
    </source>
</evidence>
<evidence type="ECO:0000259" key="9">
    <source>
        <dbReference type="Pfam" id="PF00909"/>
    </source>
</evidence>
<evidence type="ECO:0000256" key="8">
    <source>
        <dbReference type="RuleBase" id="RU362002"/>
    </source>
</evidence>
<feature type="domain" description="Ammonium transporter AmtB-like" evidence="9">
    <location>
        <begin position="123"/>
        <end position="522"/>
    </location>
</feature>
<dbReference type="Gene3D" id="1.10.3430.10">
    <property type="entry name" value="Ammonium transporter AmtB like domains"/>
    <property type="match status" value="1"/>
</dbReference>
<feature type="transmembrane region" description="Helical" evidence="8">
    <location>
        <begin position="156"/>
        <end position="176"/>
    </location>
</feature>
<dbReference type="InterPro" id="IPR029020">
    <property type="entry name" value="Ammonium/urea_transptr"/>
</dbReference>
<dbReference type="InterPro" id="IPR018047">
    <property type="entry name" value="Ammonium_transpt_CS"/>
</dbReference>
<protein>
    <recommendedName>
        <fullName evidence="8">Ammonium transporter</fullName>
    </recommendedName>
</protein>
<feature type="transmembrane region" description="Helical" evidence="8">
    <location>
        <begin position="434"/>
        <end position="458"/>
    </location>
</feature>
<feature type="transmembrane region" description="Helical" evidence="8">
    <location>
        <begin position="219"/>
        <end position="241"/>
    </location>
</feature>
<feature type="transmembrane region" description="Helical" evidence="8">
    <location>
        <begin position="404"/>
        <end position="422"/>
    </location>
</feature>
<dbReference type="GO" id="GO:0005886">
    <property type="term" value="C:plasma membrane"/>
    <property type="evidence" value="ECO:0007669"/>
    <property type="project" value="UniProtKB-SubCell"/>
</dbReference>
<feature type="transmembrane region" description="Helical" evidence="8">
    <location>
        <begin position="341"/>
        <end position="367"/>
    </location>
</feature>
<keyword evidence="6 8" id="KW-0472">Membrane</keyword>
<dbReference type="PROSITE" id="PS01219">
    <property type="entry name" value="AMMONIUM_TRANSP"/>
    <property type="match status" value="1"/>
</dbReference>
<keyword evidence="3 8" id="KW-0813">Transport</keyword>
<dbReference type="InterPro" id="IPR001905">
    <property type="entry name" value="Ammonium_transpt"/>
</dbReference>
<sequence length="524" mass="54985">MRARCAVQNVSAPRRALRTRRTKIPIAKAEARAGFDEAVICTEAKEEKKPLLKLKDAATRVGATCLTAAALSGVSWLGTPKPCHASVEGQATISSTVSNTRTTSKAEVFTLAQEDELDKADTAWVLTSTALVLFMTIPGLSLFYAGLVKKANVLSVLMHCFVITAMMTLMWVTFGYSMSFSTMGMEEGTVNLASMVGGLDKVMLAGVTDASLVGTIPEALWVMFQMTFAIITPALMVGAFVERLKFPAMLAFVALFATFIYFPICHMVWSGPGALMADLGVLDFAGGIVVHITAGFAALLSCIMVGPRKENKMTPHSLPLTVTGAGMLWVGWFGFNAGSAAASGALAASAMLVTQVSAATATLVWMIQDWIQDGKPTMLGAATGSIAGLASITPAAGFVGVPGALMIGLAGGIICRWFALTVKTKYAYDDSLDVFGVHGMGGFLGTILCGVFCSELFGGNQGAVSIVNQVGVQTLCSVATVVYTLAATWLIMKGIEKTIGLRVTDGDELVGLDAAEHGEVSYID</sequence>
<dbReference type="AlphaFoldDB" id="A0A7S3XDE5"/>
<name>A0A7S3XDE5_9CHLO</name>
<evidence type="ECO:0000256" key="7">
    <source>
        <dbReference type="ARBA" id="ARBA00023177"/>
    </source>
</evidence>
<evidence type="ECO:0000256" key="5">
    <source>
        <dbReference type="ARBA" id="ARBA00022989"/>
    </source>
</evidence>
<dbReference type="GO" id="GO:0008519">
    <property type="term" value="F:ammonium channel activity"/>
    <property type="evidence" value="ECO:0007669"/>
    <property type="project" value="InterPro"/>
</dbReference>
<keyword evidence="7 8" id="KW-0924">Ammonia transport</keyword>
<accession>A0A7S3XDE5</accession>
<dbReference type="PANTHER" id="PTHR43029">
    <property type="entry name" value="AMMONIUM TRANSPORTER MEP2"/>
    <property type="match status" value="1"/>
</dbReference>
<dbReference type="Pfam" id="PF00909">
    <property type="entry name" value="Ammonium_transp"/>
    <property type="match status" value="1"/>
</dbReference>
<comment type="subcellular location">
    <subcellularLocation>
        <location evidence="8">Cell membrane</location>
        <topology evidence="8">Multi-pass membrane protein</topology>
    </subcellularLocation>
    <subcellularLocation>
        <location evidence="1">Membrane</location>
        <topology evidence="1">Multi-pass membrane protein</topology>
    </subcellularLocation>
</comment>
<keyword evidence="5 8" id="KW-1133">Transmembrane helix</keyword>
<proteinExistence type="inferred from homology"/>